<name>A0A916VRF7_9RHOB</name>
<feature type="signal peptide" evidence="1">
    <location>
        <begin position="1"/>
        <end position="20"/>
    </location>
</feature>
<protein>
    <recommendedName>
        <fullName evidence="4">ATP-dependent transcriptional regulator</fullName>
    </recommendedName>
</protein>
<evidence type="ECO:0008006" key="4">
    <source>
        <dbReference type="Google" id="ProtNLM"/>
    </source>
</evidence>
<evidence type="ECO:0000256" key="1">
    <source>
        <dbReference type="SAM" id="SignalP"/>
    </source>
</evidence>
<dbReference type="EMBL" id="BMKA01000003">
    <property type="protein sequence ID" value="GGA22369.1"/>
    <property type="molecule type" value="Genomic_DNA"/>
</dbReference>
<dbReference type="InterPro" id="IPR021323">
    <property type="entry name" value="DUF2927"/>
</dbReference>
<evidence type="ECO:0000313" key="2">
    <source>
        <dbReference type="EMBL" id="GGA22369.1"/>
    </source>
</evidence>
<reference evidence="2" key="1">
    <citation type="journal article" date="2014" name="Int. J. Syst. Evol. Microbiol.">
        <title>Complete genome sequence of Corynebacterium casei LMG S-19264T (=DSM 44701T), isolated from a smear-ripened cheese.</title>
        <authorList>
            <consortium name="US DOE Joint Genome Institute (JGI-PGF)"/>
            <person name="Walter F."/>
            <person name="Albersmeier A."/>
            <person name="Kalinowski J."/>
            <person name="Ruckert C."/>
        </authorList>
    </citation>
    <scope>NUCLEOTIDE SEQUENCE</scope>
    <source>
        <strain evidence="2">CGMCC 1.15880</strain>
    </source>
</reference>
<keyword evidence="1" id="KW-0732">Signal</keyword>
<proteinExistence type="predicted"/>
<organism evidence="2 3">
    <name type="scientific">Neptunicoccus cionae</name>
    <dbReference type="NCBI Taxonomy" id="2035344"/>
    <lineage>
        <taxon>Bacteria</taxon>
        <taxon>Pseudomonadati</taxon>
        <taxon>Pseudomonadota</taxon>
        <taxon>Alphaproteobacteria</taxon>
        <taxon>Rhodobacterales</taxon>
        <taxon>Paracoccaceae</taxon>
        <taxon>Neptunicoccus</taxon>
    </lineage>
</organism>
<dbReference type="RefSeq" id="WP_188675483.1">
    <property type="nucleotide sequence ID" value="NZ_BMKA01000003.1"/>
</dbReference>
<evidence type="ECO:0000313" key="3">
    <source>
        <dbReference type="Proteomes" id="UP000628017"/>
    </source>
</evidence>
<dbReference type="Proteomes" id="UP000628017">
    <property type="component" value="Unassembled WGS sequence"/>
</dbReference>
<sequence>MTVWRRAAFGLAAMTLASCAGPMADVVNKRSDPAVQLSAMKTFQSPPPTKGVARSNVDVFEEFLDLTFALESGQDLSRLSRFEGPITVALVNVSSPVVGQDLDRLIQRLRSEANIPISRVQTAAAANIVIEMVSKRQLRRAAPTAACIVVPRMSSWADFRKNRFNRRADWTSLEVRSRAAVFMPRDISLQDARDCLHEELAQAIGPLNDLYRLPDSVFNDDNFHIVLTPYDMMILRAMYAPELQSGMAKHEVAAVLPRILGRVNPEGVGLAPRQIQETPGSWMRKIELALGPDASERTRIEAASDAVRIAQQLGMTDHRLGFSYYARARVNASANGAEAAADYARAYASFSTIFGPYDIHTAQAGLQMASLAMSSGEFRQALQFIESGLIAAKTAQNGRLMFSLLAMKSEIYKLAGRTNEATALREEAIAWGQYGIHPPGEINKRLGIIANLPPRLPQKES</sequence>
<dbReference type="PROSITE" id="PS51257">
    <property type="entry name" value="PROKAR_LIPOPROTEIN"/>
    <property type="match status" value="1"/>
</dbReference>
<accession>A0A916VRF7</accession>
<keyword evidence="3" id="KW-1185">Reference proteome</keyword>
<feature type="chain" id="PRO_5037249266" description="ATP-dependent transcriptional regulator" evidence="1">
    <location>
        <begin position="21"/>
        <end position="461"/>
    </location>
</feature>
<dbReference type="AlphaFoldDB" id="A0A916VRF7"/>
<comment type="caution">
    <text evidence="2">The sequence shown here is derived from an EMBL/GenBank/DDBJ whole genome shotgun (WGS) entry which is preliminary data.</text>
</comment>
<reference evidence="2" key="2">
    <citation type="submission" date="2020-09" db="EMBL/GenBank/DDBJ databases">
        <authorList>
            <person name="Sun Q."/>
            <person name="Zhou Y."/>
        </authorList>
    </citation>
    <scope>NUCLEOTIDE SEQUENCE</scope>
    <source>
        <strain evidence="2">CGMCC 1.15880</strain>
    </source>
</reference>
<dbReference type="Pfam" id="PF11150">
    <property type="entry name" value="DUF2927"/>
    <property type="match status" value="1"/>
</dbReference>
<gene>
    <name evidence="2" type="ORF">GCM10011498_23930</name>
</gene>